<dbReference type="NCBIfam" id="TIGR00718">
    <property type="entry name" value="sda_alpha"/>
    <property type="match status" value="1"/>
</dbReference>
<evidence type="ECO:0000256" key="10">
    <source>
        <dbReference type="ARBA" id="ARBA00049406"/>
    </source>
</evidence>
<dbReference type="OrthoDB" id="9805537at2"/>
<gene>
    <name evidence="13" type="primary">sdhA</name>
    <name evidence="13" type="ORF">CLHUN_20500</name>
</gene>
<evidence type="ECO:0000259" key="12">
    <source>
        <dbReference type="Pfam" id="PF03313"/>
    </source>
</evidence>
<comment type="pathway">
    <text evidence="2">Carbohydrate biosynthesis; gluconeogenesis.</text>
</comment>
<name>A0A1V4SKL6_RUMHU</name>
<evidence type="ECO:0000256" key="4">
    <source>
        <dbReference type="ARBA" id="ARBA00022432"/>
    </source>
</evidence>
<sequence length="290" mass="29577">MYGNGKELLELAAARNSRLSDIIIENEMENSGKSEQEILEAMGKRFLVMKESAQRALKEPLETVGGMISGDSGRINAFSGTGKTLSGEFMGKVMARALSSCEVNASMGRICAAPTAGSCGIVPAVVISVCEKLGLGEESAVRGLITCSGIGAIIVKHATVAGAEGGCQAECGAAAAMSAAAAVELAGGTPEMSLNAAAIAFKNILGLICDPVAGLVEVPCAKRNASQAVNAITSADLALSGIKSNIPFDEVVEAMYKVGKMLPYQLRETAMGGIAATETAKGIAARIFGK</sequence>
<dbReference type="AlphaFoldDB" id="A0A1V4SKL6"/>
<keyword evidence="14" id="KW-1185">Reference proteome</keyword>
<evidence type="ECO:0000256" key="9">
    <source>
        <dbReference type="ARBA" id="ARBA00023239"/>
    </source>
</evidence>
<dbReference type="EC" id="4.3.1.17" evidence="11"/>
<protein>
    <recommendedName>
        <fullName evidence="11">L-serine dehydratase</fullName>
        <ecNumber evidence="11">4.3.1.17</ecNumber>
    </recommendedName>
</protein>
<dbReference type="PANTHER" id="PTHR30182:SF1">
    <property type="entry name" value="L-SERINE DEHYDRATASE 1"/>
    <property type="match status" value="1"/>
</dbReference>
<evidence type="ECO:0000256" key="8">
    <source>
        <dbReference type="ARBA" id="ARBA00023014"/>
    </source>
</evidence>
<dbReference type="PANTHER" id="PTHR30182">
    <property type="entry name" value="L-SERINE DEHYDRATASE"/>
    <property type="match status" value="1"/>
</dbReference>
<keyword evidence="5 11" id="KW-0004">4Fe-4S</keyword>
<keyword evidence="4 11" id="KW-0312">Gluconeogenesis</keyword>
<accession>A0A1V4SKL6</accession>
<dbReference type="InterPro" id="IPR051318">
    <property type="entry name" value="Fe-S_L-Ser"/>
</dbReference>
<dbReference type="InterPro" id="IPR004642">
    <property type="entry name" value="Ser_deHydtase_asu"/>
</dbReference>
<dbReference type="RefSeq" id="WP_080064489.1">
    <property type="nucleotide sequence ID" value="NZ_MZGX01000012.1"/>
</dbReference>
<dbReference type="InterPro" id="IPR005130">
    <property type="entry name" value="Ser_deHydtase-like_asu"/>
</dbReference>
<dbReference type="Proteomes" id="UP000191554">
    <property type="component" value="Unassembled WGS sequence"/>
</dbReference>
<evidence type="ECO:0000256" key="2">
    <source>
        <dbReference type="ARBA" id="ARBA00004742"/>
    </source>
</evidence>
<evidence type="ECO:0000256" key="11">
    <source>
        <dbReference type="RuleBase" id="RU366059"/>
    </source>
</evidence>
<proteinExistence type="inferred from homology"/>
<dbReference type="GO" id="GO:0003941">
    <property type="term" value="F:L-serine ammonia-lyase activity"/>
    <property type="evidence" value="ECO:0007669"/>
    <property type="project" value="UniProtKB-UniRule"/>
</dbReference>
<evidence type="ECO:0000256" key="1">
    <source>
        <dbReference type="ARBA" id="ARBA00001966"/>
    </source>
</evidence>
<keyword evidence="8 11" id="KW-0411">Iron-sulfur</keyword>
<comment type="similarity">
    <text evidence="3 11">Belongs to the iron-sulfur dependent L-serine dehydratase family.</text>
</comment>
<evidence type="ECO:0000256" key="5">
    <source>
        <dbReference type="ARBA" id="ARBA00022485"/>
    </source>
</evidence>
<evidence type="ECO:0000313" key="13">
    <source>
        <dbReference type="EMBL" id="OPX44025.1"/>
    </source>
</evidence>
<comment type="caution">
    <text evidence="13">The sequence shown here is derived from an EMBL/GenBank/DDBJ whole genome shotgun (WGS) entry which is preliminary data.</text>
</comment>
<dbReference type="STRING" id="48256.CLHUN_20500"/>
<comment type="cofactor">
    <cofactor evidence="1 11">
        <name>[4Fe-4S] cluster</name>
        <dbReference type="ChEBI" id="CHEBI:49883"/>
    </cofactor>
</comment>
<keyword evidence="7 11" id="KW-0408">Iron</keyword>
<keyword evidence="9 11" id="KW-0456">Lyase</keyword>
<keyword evidence="6 11" id="KW-0479">Metal-binding</keyword>
<evidence type="ECO:0000256" key="6">
    <source>
        <dbReference type="ARBA" id="ARBA00022723"/>
    </source>
</evidence>
<dbReference type="EMBL" id="MZGX01000012">
    <property type="protein sequence ID" value="OPX44025.1"/>
    <property type="molecule type" value="Genomic_DNA"/>
</dbReference>
<evidence type="ECO:0000256" key="3">
    <source>
        <dbReference type="ARBA" id="ARBA00008636"/>
    </source>
</evidence>
<dbReference type="GO" id="GO:0046872">
    <property type="term" value="F:metal ion binding"/>
    <property type="evidence" value="ECO:0007669"/>
    <property type="project" value="UniProtKB-KW"/>
</dbReference>
<dbReference type="GO" id="GO:0006094">
    <property type="term" value="P:gluconeogenesis"/>
    <property type="evidence" value="ECO:0007669"/>
    <property type="project" value="UniProtKB-KW"/>
</dbReference>
<feature type="domain" description="Serine dehydratase-like alpha subunit" evidence="12">
    <location>
        <begin position="16"/>
        <end position="275"/>
    </location>
</feature>
<dbReference type="GO" id="GO:0051539">
    <property type="term" value="F:4 iron, 4 sulfur cluster binding"/>
    <property type="evidence" value="ECO:0007669"/>
    <property type="project" value="UniProtKB-UniRule"/>
</dbReference>
<comment type="catalytic activity">
    <reaction evidence="10 11">
        <text>L-serine = pyruvate + NH4(+)</text>
        <dbReference type="Rhea" id="RHEA:19169"/>
        <dbReference type="ChEBI" id="CHEBI:15361"/>
        <dbReference type="ChEBI" id="CHEBI:28938"/>
        <dbReference type="ChEBI" id="CHEBI:33384"/>
        <dbReference type="EC" id="4.3.1.17"/>
    </reaction>
</comment>
<dbReference type="Pfam" id="PF03313">
    <property type="entry name" value="SDH_alpha"/>
    <property type="match status" value="1"/>
</dbReference>
<evidence type="ECO:0000313" key="14">
    <source>
        <dbReference type="Proteomes" id="UP000191554"/>
    </source>
</evidence>
<evidence type="ECO:0000256" key="7">
    <source>
        <dbReference type="ARBA" id="ARBA00023004"/>
    </source>
</evidence>
<organism evidence="13 14">
    <name type="scientific">Ruminiclostridium hungatei</name>
    <name type="common">Clostridium hungatei</name>
    <dbReference type="NCBI Taxonomy" id="48256"/>
    <lineage>
        <taxon>Bacteria</taxon>
        <taxon>Bacillati</taxon>
        <taxon>Bacillota</taxon>
        <taxon>Clostridia</taxon>
        <taxon>Eubacteriales</taxon>
        <taxon>Oscillospiraceae</taxon>
        <taxon>Ruminiclostridium</taxon>
    </lineage>
</organism>
<reference evidence="13 14" key="1">
    <citation type="submission" date="2017-03" db="EMBL/GenBank/DDBJ databases">
        <title>Genome sequence of Clostridium hungatei DSM 14427.</title>
        <authorList>
            <person name="Poehlein A."/>
            <person name="Daniel R."/>
        </authorList>
    </citation>
    <scope>NUCLEOTIDE SEQUENCE [LARGE SCALE GENOMIC DNA]</scope>
    <source>
        <strain evidence="13 14">DSM 14427</strain>
    </source>
</reference>